<keyword evidence="1" id="KW-0812">Transmembrane</keyword>
<dbReference type="Proteomes" id="UP000194577">
    <property type="component" value="Unassembled WGS sequence"/>
</dbReference>
<feature type="transmembrane region" description="Helical" evidence="1">
    <location>
        <begin position="132"/>
        <end position="156"/>
    </location>
</feature>
<sequence>MIIWRGGGILAALFLVLGGGGGAAVASAFSEEESVTMLCMGIGFLIFGVIGWFVGQRINVTGPAEKAKHHVRAYEQELYNRVQAGAFQAAPGTPAPSSAAEAQQQVGYLVAQRRSQAEQALRNRHTMFWIPVQYWGVIEAAGGAALLVAALIRVIFG</sequence>
<dbReference type="EMBL" id="MTPX02000028">
    <property type="protein sequence ID" value="PHP53196.1"/>
    <property type="molecule type" value="Genomic_DNA"/>
</dbReference>
<dbReference type="RefSeq" id="WP_086615066.1">
    <property type="nucleotide sequence ID" value="NZ_MTPX02000028.1"/>
</dbReference>
<organism evidence="2 3">
    <name type="scientific">Actinomyces ruminis</name>
    <dbReference type="NCBI Taxonomy" id="1937003"/>
    <lineage>
        <taxon>Bacteria</taxon>
        <taxon>Bacillati</taxon>
        <taxon>Actinomycetota</taxon>
        <taxon>Actinomycetes</taxon>
        <taxon>Actinomycetales</taxon>
        <taxon>Actinomycetaceae</taxon>
        <taxon>Actinomyces</taxon>
    </lineage>
</organism>
<gene>
    <name evidence="2" type="ORF">BW737_004235</name>
</gene>
<evidence type="ECO:0000313" key="3">
    <source>
        <dbReference type="Proteomes" id="UP000194577"/>
    </source>
</evidence>
<keyword evidence="3" id="KW-1185">Reference proteome</keyword>
<proteinExistence type="predicted"/>
<accession>A0ABX4MCM8</accession>
<name>A0ABX4MCM8_9ACTO</name>
<reference evidence="2 3" key="1">
    <citation type="submission" date="2017-10" db="EMBL/GenBank/DDBJ databases">
        <title>Draft genome sequence of cellulolytic Actinomyces sp CtC72 isolated from cattle rumen fluid.</title>
        <authorList>
            <person name="Joshi A.J."/>
            <person name="Vasudevan G."/>
            <person name="Lanjekar V.B."/>
            <person name="Hivarkar S."/>
            <person name="Engineer A."/>
            <person name="Pore S.D."/>
            <person name="Dhakephalkar P.K."/>
            <person name="Dagar S."/>
        </authorList>
    </citation>
    <scope>NUCLEOTIDE SEQUENCE [LARGE SCALE GENOMIC DNA]</scope>
    <source>
        <strain evidence="3">CtC72</strain>
    </source>
</reference>
<keyword evidence="1" id="KW-1133">Transmembrane helix</keyword>
<evidence type="ECO:0000313" key="2">
    <source>
        <dbReference type="EMBL" id="PHP53196.1"/>
    </source>
</evidence>
<protein>
    <submittedName>
        <fullName evidence="2">Transcriptional accessory protein</fullName>
    </submittedName>
</protein>
<comment type="caution">
    <text evidence="2">The sequence shown here is derived from an EMBL/GenBank/DDBJ whole genome shotgun (WGS) entry which is preliminary data.</text>
</comment>
<feature type="transmembrane region" description="Helical" evidence="1">
    <location>
        <begin position="34"/>
        <end position="54"/>
    </location>
</feature>
<keyword evidence="1" id="KW-0472">Membrane</keyword>
<evidence type="ECO:0000256" key="1">
    <source>
        <dbReference type="SAM" id="Phobius"/>
    </source>
</evidence>